<organism evidence="2 3">
    <name type="scientific">Colletotrichum liriopes</name>
    <dbReference type="NCBI Taxonomy" id="708192"/>
    <lineage>
        <taxon>Eukaryota</taxon>
        <taxon>Fungi</taxon>
        <taxon>Dikarya</taxon>
        <taxon>Ascomycota</taxon>
        <taxon>Pezizomycotina</taxon>
        <taxon>Sordariomycetes</taxon>
        <taxon>Hypocreomycetidae</taxon>
        <taxon>Glomerellales</taxon>
        <taxon>Glomerellaceae</taxon>
        <taxon>Colletotrichum</taxon>
        <taxon>Colletotrichum spaethianum species complex</taxon>
    </lineage>
</organism>
<evidence type="ECO:0000313" key="3">
    <source>
        <dbReference type="Proteomes" id="UP001055172"/>
    </source>
</evidence>
<evidence type="ECO:0000256" key="1">
    <source>
        <dbReference type="SAM" id="MobiDB-lite"/>
    </source>
</evidence>
<reference evidence="2 3" key="1">
    <citation type="submission" date="2021-07" db="EMBL/GenBank/DDBJ databases">
        <title>Genome data of Colletotrichum spaethianum.</title>
        <authorList>
            <person name="Utami Y.D."/>
            <person name="Hiruma K."/>
        </authorList>
    </citation>
    <scope>NUCLEOTIDE SEQUENCE [LARGE SCALE GENOMIC DNA]</scope>
    <source>
        <strain evidence="2 3">MAFF 242679</strain>
    </source>
</reference>
<dbReference type="AlphaFoldDB" id="A0AA37GHG4"/>
<dbReference type="Proteomes" id="UP001055172">
    <property type="component" value="Unassembled WGS sequence"/>
</dbReference>
<evidence type="ECO:0000313" key="2">
    <source>
        <dbReference type="EMBL" id="GJC81059.1"/>
    </source>
</evidence>
<comment type="caution">
    <text evidence="2">The sequence shown here is derived from an EMBL/GenBank/DDBJ whole genome shotgun (WGS) entry which is preliminary data.</text>
</comment>
<feature type="region of interest" description="Disordered" evidence="1">
    <location>
        <begin position="351"/>
        <end position="413"/>
    </location>
</feature>
<sequence length="413" mass="45586">MSSIDNDTVTSRRSSETAEISPAAADIYCPRRQSSSAVTARKREQDAPGQKFYGQHSKAKLQKLQEKVMVHQRYVEESIKAQLCHTTLSPAATSTAEHSIISTAAMQNGPGLAVDIFTSKPLYMDNETMCLYSYVLVIAPLDHFPADCTPFRTRVPDEDAFLNSFQSPAPYTYATPFSPWNTLPGAYDAQEPLTPGPSCSASDILTRFTMEDPLCPAQNIPGLNGDNGSRTRPSPEGAYAARGNDWVHADMTESPQGRVRYLMEQAAAVGFDTLDEAVAAYYTETFEDVPALYQEQRLSRNRRLPRLLNTLQSAAKGWSEWERRGFQEQMIMGAEELLVQELNTYMAQQRLGADGNRSANSEAGKRRTGSTANAMKRTQQVQNDVSTSTTGAYWPHKSATNRAGFDSFQTSGP</sequence>
<protein>
    <submittedName>
        <fullName evidence="2">Transcription factor radR</fullName>
    </submittedName>
</protein>
<proteinExistence type="predicted"/>
<feature type="compositionally biased region" description="Polar residues" evidence="1">
    <location>
        <begin position="369"/>
        <end position="391"/>
    </location>
</feature>
<keyword evidence="3" id="KW-1185">Reference proteome</keyword>
<accession>A0AA37GHG4</accession>
<feature type="compositionally biased region" description="Polar residues" evidence="1">
    <location>
        <begin position="1"/>
        <end position="12"/>
    </location>
</feature>
<gene>
    <name evidence="2" type="ORF">ColLi_03897</name>
</gene>
<feature type="region of interest" description="Disordered" evidence="1">
    <location>
        <begin position="1"/>
        <end position="56"/>
    </location>
</feature>
<feature type="region of interest" description="Disordered" evidence="1">
    <location>
        <begin position="219"/>
        <end position="240"/>
    </location>
</feature>
<dbReference type="EMBL" id="BPPX01000006">
    <property type="protein sequence ID" value="GJC81059.1"/>
    <property type="molecule type" value="Genomic_DNA"/>
</dbReference>
<name>A0AA37GHG4_9PEZI</name>